<protein>
    <submittedName>
        <fullName evidence="3">Uncharacterized protein</fullName>
    </submittedName>
</protein>
<evidence type="ECO:0000256" key="2">
    <source>
        <dbReference type="SAM" id="Phobius"/>
    </source>
</evidence>
<sequence length="697" mass="78984">MPAMYSSQRSLHAIRHVLRPLRPPNVPRTAPFSSLPPQFLAAARNSRARPKLPSIDVKTIQYGRRYISKKGRLYLKREMWLAYCILSMMPFVVLFAYGLNHTLLEAAFPVPWEWSVFTGTRWRGANAYMIPEFYSGNQPVQWIYVHTLLQKALRRLHDPEIDGAEVVPQENQELFGKPALASGHDISRKSEEWRRGYFDVLMADVNAAEHLEDFVQDTTWKWKLRAVKKRHVVGPSYPSPEPMPAWRNDKTPPKEEDCVPAAPPPDEYYHRVLTTKGFSTKQYITASLAYANWLDFKGRHSEASDLHHHAITLSTTHLPNPSAVINPKNHTITPTALHHGVTPNILTATTALATHIATTSSPATALPIYLSVLRARRSAPQAPPRPAPPRQRQPRDELTDYEAFFRWCRNIKAYWDPVPYPPAPPSGDEPLTREPQDACEEAQLEIHIGEILFATAPRALPEIPDPDTEGRGRAWMGTLSLPPSPELDKLHSQALRLTRKAVEQAEKTAARDMLYLTKDEKRRCEECALVGYENFARMVGMVAERLQPRVVVVEKEEQRKGFWEEIEGDLRKARGDEGEGEGDGGRPALEPPSLNSYIPSPTAEADGKADQAQAQEPSQTSAWSNLLSYLRDPLAETREKRLEALEAEGERWTDELAEVEKKRSRLQRRVDREREAPVGSSGVPWGLRLGREWVFSL</sequence>
<feature type="region of interest" description="Disordered" evidence="1">
    <location>
        <begin position="377"/>
        <end position="396"/>
    </location>
</feature>
<feature type="region of interest" description="Disordered" evidence="1">
    <location>
        <begin position="240"/>
        <end position="263"/>
    </location>
</feature>
<feature type="region of interest" description="Disordered" evidence="1">
    <location>
        <begin position="662"/>
        <end position="681"/>
    </location>
</feature>
<keyword evidence="2" id="KW-1133">Transmembrane helix</keyword>
<reference evidence="3" key="1">
    <citation type="journal article" date="2020" name="Stud. Mycol.">
        <title>101 Dothideomycetes genomes: a test case for predicting lifestyles and emergence of pathogens.</title>
        <authorList>
            <person name="Haridas S."/>
            <person name="Albert R."/>
            <person name="Binder M."/>
            <person name="Bloem J."/>
            <person name="Labutti K."/>
            <person name="Salamov A."/>
            <person name="Andreopoulos B."/>
            <person name="Baker S."/>
            <person name="Barry K."/>
            <person name="Bills G."/>
            <person name="Bluhm B."/>
            <person name="Cannon C."/>
            <person name="Castanera R."/>
            <person name="Culley D."/>
            <person name="Daum C."/>
            <person name="Ezra D."/>
            <person name="Gonzalez J."/>
            <person name="Henrissat B."/>
            <person name="Kuo A."/>
            <person name="Liang C."/>
            <person name="Lipzen A."/>
            <person name="Lutzoni F."/>
            <person name="Magnuson J."/>
            <person name="Mondo S."/>
            <person name="Nolan M."/>
            <person name="Ohm R."/>
            <person name="Pangilinan J."/>
            <person name="Park H.-J."/>
            <person name="Ramirez L."/>
            <person name="Alfaro M."/>
            <person name="Sun H."/>
            <person name="Tritt A."/>
            <person name="Yoshinaga Y."/>
            <person name="Zwiers L.-H."/>
            <person name="Turgeon B."/>
            <person name="Goodwin S."/>
            <person name="Spatafora J."/>
            <person name="Crous P."/>
            <person name="Grigoriev I."/>
        </authorList>
    </citation>
    <scope>NUCLEOTIDE SEQUENCE</scope>
    <source>
        <strain evidence="3">CBS 113979</strain>
    </source>
</reference>
<keyword evidence="4" id="KW-1185">Reference proteome</keyword>
<organism evidence="3 4">
    <name type="scientific">Aulographum hederae CBS 113979</name>
    <dbReference type="NCBI Taxonomy" id="1176131"/>
    <lineage>
        <taxon>Eukaryota</taxon>
        <taxon>Fungi</taxon>
        <taxon>Dikarya</taxon>
        <taxon>Ascomycota</taxon>
        <taxon>Pezizomycotina</taxon>
        <taxon>Dothideomycetes</taxon>
        <taxon>Pleosporomycetidae</taxon>
        <taxon>Aulographales</taxon>
        <taxon>Aulographaceae</taxon>
    </lineage>
</organism>
<feature type="region of interest" description="Disordered" evidence="1">
    <location>
        <begin position="570"/>
        <end position="621"/>
    </location>
</feature>
<evidence type="ECO:0000313" key="3">
    <source>
        <dbReference type="EMBL" id="KAF1983844.1"/>
    </source>
</evidence>
<accession>A0A6G1GSR7</accession>
<gene>
    <name evidence="3" type="ORF">K402DRAFT_396315</name>
</gene>
<feature type="transmembrane region" description="Helical" evidence="2">
    <location>
        <begin position="80"/>
        <end position="99"/>
    </location>
</feature>
<keyword evidence="2" id="KW-0812">Transmembrane</keyword>
<dbReference type="Proteomes" id="UP000800041">
    <property type="component" value="Unassembled WGS sequence"/>
</dbReference>
<dbReference type="AlphaFoldDB" id="A0A6G1GSR7"/>
<dbReference type="OrthoDB" id="5408102at2759"/>
<proteinExistence type="predicted"/>
<feature type="compositionally biased region" description="Pro residues" evidence="1">
    <location>
        <begin position="381"/>
        <end position="391"/>
    </location>
</feature>
<keyword evidence="2" id="KW-0472">Membrane</keyword>
<dbReference type="EMBL" id="ML977172">
    <property type="protein sequence ID" value="KAF1983844.1"/>
    <property type="molecule type" value="Genomic_DNA"/>
</dbReference>
<name>A0A6G1GSR7_9PEZI</name>
<evidence type="ECO:0000256" key="1">
    <source>
        <dbReference type="SAM" id="MobiDB-lite"/>
    </source>
</evidence>
<feature type="compositionally biased region" description="Basic and acidic residues" evidence="1">
    <location>
        <begin position="247"/>
        <end position="257"/>
    </location>
</feature>
<evidence type="ECO:0000313" key="4">
    <source>
        <dbReference type="Proteomes" id="UP000800041"/>
    </source>
</evidence>
<feature type="compositionally biased region" description="Polar residues" evidence="1">
    <location>
        <begin position="612"/>
        <end position="621"/>
    </location>
</feature>